<dbReference type="Proteomes" id="UP000325849">
    <property type="component" value="Unassembled WGS sequence"/>
</dbReference>
<gene>
    <name evidence="2" type="ORF">FNH09_19120</name>
</gene>
<name>A0A5N8VDG2_9ACTN</name>
<reference evidence="2 3" key="1">
    <citation type="submission" date="2019-07" db="EMBL/GenBank/DDBJ databases">
        <title>New species of Amycolatopsis and Streptomyces.</title>
        <authorList>
            <person name="Duangmal K."/>
            <person name="Teo W.F.A."/>
            <person name="Lipun K."/>
        </authorList>
    </citation>
    <scope>NUCLEOTIDE SEQUENCE [LARGE SCALE GENOMIC DNA]</scope>
    <source>
        <strain evidence="2 3">NBRC 109810</strain>
    </source>
</reference>
<proteinExistence type="predicted"/>
<dbReference type="AlphaFoldDB" id="A0A5N8VDG2"/>
<comment type="caution">
    <text evidence="2">The sequence shown here is derived from an EMBL/GenBank/DDBJ whole genome shotgun (WGS) entry which is preliminary data.</text>
</comment>
<evidence type="ECO:0000313" key="2">
    <source>
        <dbReference type="EMBL" id="MPY33300.1"/>
    </source>
</evidence>
<evidence type="ECO:0000313" key="3">
    <source>
        <dbReference type="Proteomes" id="UP000325849"/>
    </source>
</evidence>
<dbReference type="NCBIfam" id="NF047446">
    <property type="entry name" value="barrel_OmpL47"/>
    <property type="match status" value="1"/>
</dbReference>
<accession>A0A5N8VDG2</accession>
<feature type="compositionally biased region" description="Basic and acidic residues" evidence="1">
    <location>
        <begin position="1"/>
        <end position="11"/>
    </location>
</feature>
<dbReference type="RefSeq" id="WP_152889519.1">
    <property type="nucleotide sequence ID" value="NZ_VJZD01000070.1"/>
</dbReference>
<sequence length="124" mass="13700">MPTAGDRHGADEMTPADEAMNEPLDTEPPVTRATTKPRPDRHSVHHSDVTVTLTATDDLSGVARTEYDLDGRGWKKYTSRIKVHGDGRHRLLFRSIDHAQNHERTKSLGIRIALDPHGYGPAGS</sequence>
<feature type="compositionally biased region" description="Basic and acidic residues" evidence="1">
    <location>
        <begin position="37"/>
        <end position="47"/>
    </location>
</feature>
<evidence type="ECO:0000256" key="1">
    <source>
        <dbReference type="SAM" id="MobiDB-lite"/>
    </source>
</evidence>
<feature type="region of interest" description="Disordered" evidence="1">
    <location>
        <begin position="1"/>
        <end position="47"/>
    </location>
</feature>
<keyword evidence="3" id="KW-1185">Reference proteome</keyword>
<organism evidence="2 3">
    <name type="scientific">Streptomyces adustus</name>
    <dbReference type="NCBI Taxonomy" id="1609272"/>
    <lineage>
        <taxon>Bacteria</taxon>
        <taxon>Bacillati</taxon>
        <taxon>Actinomycetota</taxon>
        <taxon>Actinomycetes</taxon>
        <taxon>Kitasatosporales</taxon>
        <taxon>Streptomycetaceae</taxon>
        <taxon>Streptomyces</taxon>
    </lineage>
</organism>
<dbReference type="EMBL" id="VJZD01000070">
    <property type="protein sequence ID" value="MPY33300.1"/>
    <property type="molecule type" value="Genomic_DNA"/>
</dbReference>
<protein>
    <submittedName>
        <fullName evidence="2">Uncharacterized protein</fullName>
    </submittedName>
</protein>
<dbReference type="OrthoDB" id="5243170at2"/>
<dbReference type="Gene3D" id="3.30.1920.20">
    <property type="match status" value="1"/>
</dbReference>
<dbReference type="InterPro" id="IPR058094">
    <property type="entry name" value="Ig-like_OmpL47-like"/>
</dbReference>